<proteinExistence type="predicted"/>
<accession>A0ABT7CCG5</accession>
<reference evidence="1" key="1">
    <citation type="submission" date="2018-03" db="EMBL/GenBank/DDBJ databases">
        <authorList>
            <person name="Nunes O.C."/>
            <person name="Lopes A.R."/>
            <person name="Froufe H."/>
            <person name="Munoz-Merida A."/>
            <person name="Barroso C."/>
            <person name="Egas C."/>
        </authorList>
    </citation>
    <scope>NUCLEOTIDE SEQUENCE</scope>
    <source>
        <strain evidence="1">ON4</strain>
    </source>
</reference>
<reference evidence="1" key="2">
    <citation type="journal article" date="2022" name="Sci. Rep.">
        <title>In silico prediction of the enzymes involved in the degradation of the herbicide molinate by Gulosibacter molinativorax ON4T.</title>
        <authorList>
            <person name="Lopes A.R."/>
            <person name="Bunin E."/>
            <person name="Viana A.T."/>
            <person name="Froufe H."/>
            <person name="Munoz-Merida A."/>
            <person name="Pinho D."/>
            <person name="Figueiredo J."/>
            <person name="Barroso C."/>
            <person name="Vaz-Moreira I."/>
            <person name="Bellanger X."/>
            <person name="Egas C."/>
            <person name="Nunes O.C."/>
        </authorList>
    </citation>
    <scope>NUCLEOTIDE SEQUENCE</scope>
    <source>
        <strain evidence="1">ON4</strain>
    </source>
</reference>
<sequence length="365" mass="40485">MTEKIWQVLIVEDNAALAADAQREIIEGFEQNPDINVEVTFETNFDTGLEKVRSGHSDVVVLDVRRDTPNPTPADAVAGHTVFQEIKEARFAPVIFWTALPDQVEDESMLPLVAVIKKDDMDQLPGAVEAAITSNALETITGIEKHVSSVLKKHMWTELGPHWGEYTDSADSATIAQVLISRLARILDEDRERSFTAHPSHRYVYPPASESRAPGDVLREGTDDWWVVLTPACDLEQNKAEFVLVAHAGALEEHAKYTAWVASKSNGNGIGKWKELHKDVLKATQGRFHYLPAFRDIPDLVIDLENVKSVEAESLLEMHPVASLVSPFSEALLVQNSHFRGRIGVPDFDPSIVKARLESTQNTGD</sequence>
<dbReference type="InterPro" id="IPR011006">
    <property type="entry name" value="CheY-like_superfamily"/>
</dbReference>
<keyword evidence="2" id="KW-1185">Reference proteome</keyword>
<dbReference type="Gene3D" id="3.40.50.2300">
    <property type="match status" value="1"/>
</dbReference>
<dbReference type="EMBL" id="PXVD01000026">
    <property type="protein sequence ID" value="MDJ1372432.1"/>
    <property type="molecule type" value="Genomic_DNA"/>
</dbReference>
<protein>
    <submittedName>
        <fullName evidence="1">Response regulator</fullName>
    </submittedName>
</protein>
<organism evidence="1 2">
    <name type="scientific">Gulosibacter molinativorax</name>
    <dbReference type="NCBI Taxonomy" id="256821"/>
    <lineage>
        <taxon>Bacteria</taxon>
        <taxon>Bacillati</taxon>
        <taxon>Actinomycetota</taxon>
        <taxon>Actinomycetes</taxon>
        <taxon>Micrococcales</taxon>
        <taxon>Microbacteriaceae</taxon>
        <taxon>Gulosibacter</taxon>
    </lineage>
</organism>
<name>A0ABT7CCG5_9MICO</name>
<dbReference type="Proteomes" id="UP001170379">
    <property type="component" value="Unassembled WGS sequence"/>
</dbReference>
<gene>
    <name evidence="1" type="ORF">C7K25_13835</name>
</gene>
<dbReference type="RefSeq" id="WP_026937651.1">
    <property type="nucleotide sequence ID" value="NZ_CP028426.1"/>
</dbReference>
<dbReference type="SUPFAM" id="SSF52172">
    <property type="entry name" value="CheY-like"/>
    <property type="match status" value="1"/>
</dbReference>
<comment type="caution">
    <text evidence="1">The sequence shown here is derived from an EMBL/GenBank/DDBJ whole genome shotgun (WGS) entry which is preliminary data.</text>
</comment>
<evidence type="ECO:0000313" key="1">
    <source>
        <dbReference type="EMBL" id="MDJ1372432.1"/>
    </source>
</evidence>
<evidence type="ECO:0000313" key="2">
    <source>
        <dbReference type="Proteomes" id="UP001170379"/>
    </source>
</evidence>